<comment type="caution">
    <text evidence="2">The sequence shown here is derived from an EMBL/GenBank/DDBJ whole genome shotgun (WGS) entry which is preliminary data.</text>
</comment>
<evidence type="ECO:0000259" key="1">
    <source>
        <dbReference type="Pfam" id="PF04471"/>
    </source>
</evidence>
<dbReference type="GO" id="GO:0015666">
    <property type="term" value="F:restriction endodeoxyribonuclease activity"/>
    <property type="evidence" value="ECO:0007669"/>
    <property type="project" value="TreeGrafter"/>
</dbReference>
<dbReference type="EMBL" id="JADEWL010000043">
    <property type="protein sequence ID" value="MBE9213844.1"/>
    <property type="molecule type" value="Genomic_DNA"/>
</dbReference>
<proteinExistence type="predicted"/>
<dbReference type="Gene3D" id="3.40.1350.10">
    <property type="match status" value="1"/>
</dbReference>
<dbReference type="SUPFAM" id="SSF52980">
    <property type="entry name" value="Restriction endonuclease-like"/>
    <property type="match status" value="1"/>
</dbReference>
<protein>
    <submittedName>
        <fullName evidence="2">Restriction endonuclease</fullName>
    </submittedName>
</protein>
<dbReference type="Proteomes" id="UP000620559">
    <property type="component" value="Unassembled WGS sequence"/>
</dbReference>
<feature type="domain" description="Restriction endonuclease type IV Mrr" evidence="1">
    <location>
        <begin position="45"/>
        <end position="153"/>
    </location>
</feature>
<dbReference type="InterPro" id="IPR007560">
    <property type="entry name" value="Restrct_endonuc_IV_Mrr"/>
</dbReference>
<accession>A0A8J7F935</accession>
<reference evidence="2" key="1">
    <citation type="submission" date="2020-10" db="EMBL/GenBank/DDBJ databases">
        <authorList>
            <person name="Castelo-Branco R."/>
            <person name="Eusebio N."/>
            <person name="Adriana R."/>
            <person name="Vieira A."/>
            <person name="Brugerolle De Fraissinette N."/>
            <person name="Rezende De Castro R."/>
            <person name="Schneider M.P."/>
            <person name="Vasconcelos V."/>
            <person name="Leao P.N."/>
        </authorList>
    </citation>
    <scope>NUCLEOTIDE SEQUENCE</scope>
    <source>
        <strain evidence="2">LEGE 06105</strain>
    </source>
</reference>
<evidence type="ECO:0000313" key="2">
    <source>
        <dbReference type="EMBL" id="MBE9213844.1"/>
    </source>
</evidence>
<dbReference type="Pfam" id="PF04471">
    <property type="entry name" value="Mrr_cat"/>
    <property type="match status" value="1"/>
</dbReference>
<dbReference type="InterPro" id="IPR011335">
    <property type="entry name" value="Restrct_endonuc-II-like"/>
</dbReference>
<keyword evidence="2" id="KW-0540">Nuclease</keyword>
<keyword evidence="2" id="KW-0255">Endonuclease</keyword>
<evidence type="ECO:0000313" key="3">
    <source>
        <dbReference type="Proteomes" id="UP000620559"/>
    </source>
</evidence>
<dbReference type="PANTHER" id="PTHR30015">
    <property type="entry name" value="MRR RESTRICTION SYSTEM PROTEIN"/>
    <property type="match status" value="1"/>
</dbReference>
<dbReference type="GO" id="GO:0009307">
    <property type="term" value="P:DNA restriction-modification system"/>
    <property type="evidence" value="ECO:0007669"/>
    <property type="project" value="InterPro"/>
</dbReference>
<organism evidence="2 3">
    <name type="scientific">Plectonema cf. radiosum LEGE 06105</name>
    <dbReference type="NCBI Taxonomy" id="945769"/>
    <lineage>
        <taxon>Bacteria</taxon>
        <taxon>Bacillati</taxon>
        <taxon>Cyanobacteriota</taxon>
        <taxon>Cyanophyceae</taxon>
        <taxon>Oscillatoriophycideae</taxon>
        <taxon>Oscillatoriales</taxon>
        <taxon>Microcoleaceae</taxon>
        <taxon>Plectonema</taxon>
    </lineage>
</organism>
<dbReference type="AlphaFoldDB" id="A0A8J7F935"/>
<dbReference type="InterPro" id="IPR011856">
    <property type="entry name" value="tRNA_endonuc-like_dom_sf"/>
</dbReference>
<sequence>MLIFIVTFIISSLIFEYCINEFKRQMKRQKYGINPMLIPKMDEVDHMKGKEFDEFVLTLFENTGYRVELTPRNQGYGADLILYEDKLKFAVQAKRYKNPVGVKAVEEVLRGMKYHKTNKAMVITNSTFTISAYELARSKSVVLWDRKKLIKLMRRATRKVYY</sequence>
<dbReference type="InterPro" id="IPR052906">
    <property type="entry name" value="Type_IV_Methyl-Rstrct_Enzyme"/>
</dbReference>
<keyword evidence="3" id="KW-1185">Reference proteome</keyword>
<keyword evidence="2" id="KW-0378">Hydrolase</keyword>
<name>A0A8J7F935_9CYAN</name>
<dbReference type="GO" id="GO:0003677">
    <property type="term" value="F:DNA binding"/>
    <property type="evidence" value="ECO:0007669"/>
    <property type="project" value="InterPro"/>
</dbReference>
<gene>
    <name evidence="2" type="ORF">IQ247_14415</name>
</gene>
<dbReference type="PANTHER" id="PTHR30015:SF6">
    <property type="entry name" value="SLL1429 PROTEIN"/>
    <property type="match status" value="1"/>
</dbReference>